<reference evidence="1 2" key="1">
    <citation type="journal article" date="2014" name="BMC Genomics">
        <title>Comparison of environmental and isolate Sulfobacillus genomes reveals diverse carbon, sulfur, nitrogen, and hydrogen metabolisms.</title>
        <authorList>
            <person name="Justice N.B."/>
            <person name="Norman A."/>
            <person name="Brown C.T."/>
            <person name="Singh A."/>
            <person name="Thomas B.C."/>
            <person name="Banfield J.F."/>
        </authorList>
    </citation>
    <scope>NUCLEOTIDE SEQUENCE [LARGE SCALE GENOMIC DNA]</scope>
    <source>
        <strain evidence="1">AMDSBA1</strain>
    </source>
</reference>
<dbReference type="EMBL" id="PXYT01000016">
    <property type="protein sequence ID" value="PSR29398.1"/>
    <property type="molecule type" value="Genomic_DNA"/>
</dbReference>
<protein>
    <submittedName>
        <fullName evidence="1">Uncharacterized protein</fullName>
    </submittedName>
</protein>
<name>A0A2T2X4N1_9FIRM</name>
<comment type="caution">
    <text evidence="1">The sequence shown here is derived from an EMBL/GenBank/DDBJ whole genome shotgun (WGS) entry which is preliminary data.</text>
</comment>
<sequence>MFAGIFDPKAPASVLTAMDILARAAFVCCRDHQLFWLRVPVAVIVVDTSLFAKNSTGSTGRPPEGEIFARLFIGQFSEKLPGSIGILPVWRLTIRKMVWGQKDTEWLFLRKFAGTGPICLRMFKSQ</sequence>
<proteinExistence type="predicted"/>
<dbReference type="AlphaFoldDB" id="A0A2T2X4N1"/>
<evidence type="ECO:0000313" key="2">
    <source>
        <dbReference type="Proteomes" id="UP000242699"/>
    </source>
</evidence>
<dbReference type="Proteomes" id="UP000242699">
    <property type="component" value="Unassembled WGS sequence"/>
</dbReference>
<accession>A0A2T2X4N1</accession>
<gene>
    <name evidence="1" type="ORF">C7B43_08650</name>
</gene>
<organism evidence="1 2">
    <name type="scientific">Sulfobacillus benefaciens</name>
    <dbReference type="NCBI Taxonomy" id="453960"/>
    <lineage>
        <taxon>Bacteria</taxon>
        <taxon>Bacillati</taxon>
        <taxon>Bacillota</taxon>
        <taxon>Clostridia</taxon>
        <taxon>Eubacteriales</taxon>
        <taxon>Clostridiales Family XVII. Incertae Sedis</taxon>
        <taxon>Sulfobacillus</taxon>
    </lineage>
</organism>
<evidence type="ECO:0000313" key="1">
    <source>
        <dbReference type="EMBL" id="PSR29398.1"/>
    </source>
</evidence>